<protein>
    <submittedName>
        <fullName evidence="7">SNF5-domain-containing protein</fullName>
    </submittedName>
</protein>
<dbReference type="PANTHER" id="PTHR10019">
    <property type="entry name" value="SNF5"/>
    <property type="match status" value="1"/>
</dbReference>
<dbReference type="OrthoDB" id="10258327at2759"/>
<dbReference type="Proteomes" id="UP000807342">
    <property type="component" value="Unassembled WGS sequence"/>
</dbReference>
<feature type="region of interest" description="Disordered" evidence="6">
    <location>
        <begin position="515"/>
        <end position="545"/>
    </location>
</feature>
<evidence type="ECO:0000256" key="4">
    <source>
        <dbReference type="ARBA" id="ARBA00023163"/>
    </source>
</evidence>
<dbReference type="GO" id="GO:0000228">
    <property type="term" value="C:nuclear chromosome"/>
    <property type="evidence" value="ECO:0007669"/>
    <property type="project" value="InterPro"/>
</dbReference>
<evidence type="ECO:0000256" key="5">
    <source>
        <dbReference type="ARBA" id="ARBA00023242"/>
    </source>
</evidence>
<keyword evidence="4" id="KW-0804">Transcription</keyword>
<feature type="compositionally biased region" description="Polar residues" evidence="6">
    <location>
        <begin position="536"/>
        <end position="545"/>
    </location>
</feature>
<evidence type="ECO:0000256" key="2">
    <source>
        <dbReference type="ARBA" id="ARBA00010239"/>
    </source>
</evidence>
<evidence type="ECO:0000256" key="3">
    <source>
        <dbReference type="ARBA" id="ARBA00023015"/>
    </source>
</evidence>
<comment type="caution">
    <text evidence="7">The sequence shown here is derived from an EMBL/GenBank/DDBJ whole genome shotgun (WGS) entry which is preliminary data.</text>
</comment>
<comment type="similarity">
    <text evidence="2">Belongs to the SNF5 family.</text>
</comment>
<reference evidence="7" key="1">
    <citation type="submission" date="2020-11" db="EMBL/GenBank/DDBJ databases">
        <authorList>
            <consortium name="DOE Joint Genome Institute"/>
            <person name="Ahrendt S."/>
            <person name="Riley R."/>
            <person name="Andreopoulos W."/>
            <person name="Labutti K."/>
            <person name="Pangilinan J."/>
            <person name="Ruiz-Duenas F.J."/>
            <person name="Barrasa J.M."/>
            <person name="Sanchez-Garcia M."/>
            <person name="Camarero S."/>
            <person name="Miyauchi S."/>
            <person name="Serrano A."/>
            <person name="Linde D."/>
            <person name="Babiker R."/>
            <person name="Drula E."/>
            <person name="Ayuso-Fernandez I."/>
            <person name="Pacheco R."/>
            <person name="Padilla G."/>
            <person name="Ferreira P."/>
            <person name="Barriuso J."/>
            <person name="Kellner H."/>
            <person name="Castanera R."/>
            <person name="Alfaro M."/>
            <person name="Ramirez L."/>
            <person name="Pisabarro A.G."/>
            <person name="Kuo A."/>
            <person name="Tritt A."/>
            <person name="Lipzen A."/>
            <person name="He G."/>
            <person name="Yan M."/>
            <person name="Ng V."/>
            <person name="Cullen D."/>
            <person name="Martin F."/>
            <person name="Rosso M.-N."/>
            <person name="Henrissat B."/>
            <person name="Hibbett D."/>
            <person name="Martinez A.T."/>
            <person name="Grigoriev I.V."/>
        </authorList>
    </citation>
    <scope>NUCLEOTIDE SEQUENCE</scope>
    <source>
        <strain evidence="7">MF-IS2</strain>
    </source>
</reference>
<proteinExistence type="inferred from homology"/>
<comment type="subcellular location">
    <subcellularLocation>
        <location evidence="1">Nucleus</location>
    </subcellularLocation>
</comment>
<evidence type="ECO:0000256" key="6">
    <source>
        <dbReference type="SAM" id="MobiDB-lite"/>
    </source>
</evidence>
<evidence type="ECO:0000313" key="8">
    <source>
        <dbReference type="Proteomes" id="UP000807342"/>
    </source>
</evidence>
<keyword evidence="5" id="KW-0539">Nucleus</keyword>
<feature type="region of interest" description="Disordered" evidence="6">
    <location>
        <begin position="63"/>
        <end position="83"/>
    </location>
</feature>
<accession>A0A9P5XNR2</accession>
<evidence type="ECO:0000313" key="7">
    <source>
        <dbReference type="EMBL" id="KAF9452915.1"/>
    </source>
</evidence>
<keyword evidence="8" id="KW-1185">Reference proteome</keyword>
<gene>
    <name evidence="7" type="ORF">P691DRAFT_659640</name>
</gene>
<feature type="compositionally biased region" description="Basic and acidic residues" evidence="6">
    <location>
        <begin position="515"/>
        <end position="535"/>
    </location>
</feature>
<dbReference type="Pfam" id="PF04855">
    <property type="entry name" value="SNF5"/>
    <property type="match status" value="1"/>
</dbReference>
<dbReference type="AlphaFoldDB" id="A0A9P5XNR2"/>
<dbReference type="EMBL" id="MU151066">
    <property type="protein sequence ID" value="KAF9452915.1"/>
    <property type="molecule type" value="Genomic_DNA"/>
</dbReference>
<evidence type="ECO:0000256" key="1">
    <source>
        <dbReference type="ARBA" id="ARBA00004123"/>
    </source>
</evidence>
<name>A0A9P5XNR2_9AGAR</name>
<organism evidence="7 8">
    <name type="scientific">Macrolepiota fuliginosa MF-IS2</name>
    <dbReference type="NCBI Taxonomy" id="1400762"/>
    <lineage>
        <taxon>Eukaryota</taxon>
        <taxon>Fungi</taxon>
        <taxon>Dikarya</taxon>
        <taxon>Basidiomycota</taxon>
        <taxon>Agaricomycotina</taxon>
        <taxon>Agaricomycetes</taxon>
        <taxon>Agaricomycetidae</taxon>
        <taxon>Agaricales</taxon>
        <taxon>Agaricineae</taxon>
        <taxon>Agaricaceae</taxon>
        <taxon>Macrolepiota</taxon>
    </lineage>
</organism>
<sequence length="545" mass="59821">MTDNQNGASTSTFPAAPGAYGNMTDTQLRQAISHITSAAQATYASPAPRPADPKAYMKNVHTWSTATTPPPKTPASAARNTRARQTRAANVYTPSAAYTPPVYQPPLPVAAVSVAQPNPPRPPLPTTPQALQSTYAPRLRTGTTLLMQPILSSATTTHSRVATRRGGVVNYADPGSGDEFPDAGALDSDDSDFIASGGTRTAIRQSRSRTGAGVAVFNSAVGSSATPNRIGTPQMEKNELDQSYLGQIPPERFIKPRPMQQTVHDYPAPDALLKQGQKRTSLIPIRVEFETDTHRIRDCFVWNVNEELIKPETFAKIFCYDLDLPVTLSETVAAQIRAQIEEHEGVASMELGQDGALDLDELGQNGDELPDCRVILSIDVQIANHHLMDHIEWDLLSPLTPEAFAQKLCMELGLSGEAIPLVAHAVHEELMKHKKDAIEWGVIGGEREIGEDGVGGDRPRDKSGFGLVKDKTGLGLGWGRAPKDGRGPKTLKSVWRDWQEAEEFRTKFEELTAEEVERREIERERASRRLRRETSKFQSTRSRRR</sequence>
<keyword evidence="3" id="KW-0805">Transcription regulation</keyword>
<dbReference type="InterPro" id="IPR006939">
    <property type="entry name" value="SNF5"/>
</dbReference>
<dbReference type="GO" id="GO:0006338">
    <property type="term" value="P:chromatin remodeling"/>
    <property type="evidence" value="ECO:0007669"/>
    <property type="project" value="InterPro"/>
</dbReference>